<dbReference type="OrthoDB" id="10013941at2759"/>
<keyword evidence="3" id="KW-0328">Glycosyltransferase</keyword>
<proteinExistence type="inferred from homology"/>
<comment type="similarity">
    <text evidence="2">Belongs to the glycosyltransferase 6 family.</text>
</comment>
<dbReference type="FunFam" id="3.90.550.10:FF:000022">
    <property type="entry name" value="Histo-blood group ABO system transferase"/>
    <property type="match status" value="1"/>
</dbReference>
<name>A0A8C5WLC2_9ANUR</name>
<dbReference type="AlphaFoldDB" id="A0A8C5WLC2"/>
<evidence type="ECO:0000313" key="14">
    <source>
        <dbReference type="Proteomes" id="UP000694569"/>
    </source>
</evidence>
<dbReference type="GO" id="GO:0016020">
    <property type="term" value="C:membrane"/>
    <property type="evidence" value="ECO:0007669"/>
    <property type="project" value="UniProtKB-SubCell"/>
</dbReference>
<evidence type="ECO:0000256" key="9">
    <source>
        <dbReference type="PIRSR" id="PIRSR605076-1"/>
    </source>
</evidence>
<keyword evidence="11" id="KW-0464">Manganese</keyword>
<evidence type="ECO:0000256" key="4">
    <source>
        <dbReference type="ARBA" id="ARBA00022679"/>
    </source>
</evidence>
<evidence type="ECO:0000256" key="2">
    <source>
        <dbReference type="ARBA" id="ARBA00010413"/>
    </source>
</evidence>
<dbReference type="GO" id="GO:0005794">
    <property type="term" value="C:Golgi apparatus"/>
    <property type="evidence" value="ECO:0007669"/>
    <property type="project" value="TreeGrafter"/>
</dbReference>
<dbReference type="GO" id="GO:0016758">
    <property type="term" value="F:hexosyltransferase activity"/>
    <property type="evidence" value="ECO:0007669"/>
    <property type="project" value="InterPro"/>
</dbReference>
<reference evidence="13" key="1">
    <citation type="submission" date="2025-08" db="UniProtKB">
        <authorList>
            <consortium name="Ensembl"/>
        </authorList>
    </citation>
    <scope>IDENTIFICATION</scope>
</reference>
<evidence type="ECO:0000256" key="7">
    <source>
        <dbReference type="ARBA" id="ARBA00022989"/>
    </source>
</evidence>
<evidence type="ECO:0000256" key="12">
    <source>
        <dbReference type="SAM" id="Phobius"/>
    </source>
</evidence>
<evidence type="ECO:0000256" key="5">
    <source>
        <dbReference type="ARBA" id="ARBA00022692"/>
    </source>
</evidence>
<keyword evidence="5 12" id="KW-0812">Transmembrane</keyword>
<feature type="binding site" evidence="10">
    <location>
        <position position="313"/>
    </location>
    <ligand>
        <name>an alpha-L-fucosyl-(1-&gt;2)-beta-D-galactosyl derivative</name>
        <dbReference type="ChEBI" id="CHEBI:140327"/>
    </ligand>
</feature>
<feature type="transmembrane region" description="Helical" evidence="12">
    <location>
        <begin position="48"/>
        <end position="69"/>
    </location>
</feature>
<dbReference type="Proteomes" id="UP000694569">
    <property type="component" value="Unplaced"/>
</dbReference>
<accession>A0A8C5WLC2</accession>
<dbReference type="Pfam" id="PF03414">
    <property type="entry name" value="Glyco_transf_6"/>
    <property type="match status" value="1"/>
</dbReference>
<keyword evidence="14" id="KW-1185">Reference proteome</keyword>
<dbReference type="InterPro" id="IPR029044">
    <property type="entry name" value="Nucleotide-diphossugar_trans"/>
</dbReference>
<dbReference type="InterPro" id="IPR005076">
    <property type="entry name" value="Glyco_trans_6"/>
</dbReference>
<organism evidence="13 14">
    <name type="scientific">Leptobrachium leishanense</name>
    <name type="common">Leishan spiny toad</name>
    <dbReference type="NCBI Taxonomy" id="445787"/>
    <lineage>
        <taxon>Eukaryota</taxon>
        <taxon>Metazoa</taxon>
        <taxon>Chordata</taxon>
        <taxon>Craniata</taxon>
        <taxon>Vertebrata</taxon>
        <taxon>Euteleostomi</taxon>
        <taxon>Amphibia</taxon>
        <taxon>Batrachia</taxon>
        <taxon>Anura</taxon>
        <taxon>Pelobatoidea</taxon>
        <taxon>Megophryidae</taxon>
        <taxon>Leptobrachium</taxon>
    </lineage>
</organism>
<feature type="active site" description="Nucleophile" evidence="9">
    <location>
        <position position="360"/>
    </location>
</feature>
<dbReference type="SUPFAM" id="SSF53448">
    <property type="entry name" value="Nucleotide-diphospho-sugar transferases"/>
    <property type="match status" value="1"/>
</dbReference>
<feature type="binding site" evidence="10">
    <location>
        <position position="194"/>
    </location>
    <ligand>
        <name>UDP-N-acetyl-alpha-D-galactosamine</name>
        <dbReference type="ChEBI" id="CHEBI:67138"/>
    </ligand>
</feature>
<comment type="cofactor">
    <cofactor evidence="11">
        <name>Mn(2+)</name>
        <dbReference type="ChEBI" id="CHEBI:29035"/>
    </cofactor>
    <text evidence="11">Binds 1 Mn(2+) ion per subunit.</text>
</comment>
<evidence type="ECO:0000256" key="1">
    <source>
        <dbReference type="ARBA" id="ARBA00004606"/>
    </source>
</evidence>
<comment type="subcellular location">
    <subcellularLocation>
        <location evidence="1">Membrane</location>
        <topology evidence="1">Single-pass type II membrane protein</topology>
    </subcellularLocation>
</comment>
<keyword evidence="7 12" id="KW-1133">Transmembrane helix</keyword>
<dbReference type="GO" id="GO:0031982">
    <property type="term" value="C:vesicle"/>
    <property type="evidence" value="ECO:0007669"/>
    <property type="project" value="TreeGrafter"/>
</dbReference>
<dbReference type="Gene3D" id="3.90.550.10">
    <property type="entry name" value="Spore Coat Polysaccharide Biosynthesis Protein SpsA, Chain A"/>
    <property type="match status" value="1"/>
</dbReference>
<dbReference type="GeneTree" id="ENSGT00950000182858"/>
<keyword evidence="11" id="KW-0479">Metal-binding</keyword>
<dbReference type="GO" id="GO:0005975">
    <property type="term" value="P:carbohydrate metabolic process"/>
    <property type="evidence" value="ECO:0007669"/>
    <property type="project" value="InterPro"/>
</dbReference>
<dbReference type="PANTHER" id="PTHR10462">
    <property type="entry name" value="GLYCOSYLTRANSFERASE-RELATED"/>
    <property type="match status" value="1"/>
</dbReference>
<keyword evidence="8 12" id="KW-0472">Membrane</keyword>
<evidence type="ECO:0000256" key="3">
    <source>
        <dbReference type="ARBA" id="ARBA00022676"/>
    </source>
</evidence>
<dbReference type="GO" id="GO:0046872">
    <property type="term" value="F:metal ion binding"/>
    <property type="evidence" value="ECO:0007669"/>
    <property type="project" value="UniProtKB-KW"/>
</dbReference>
<evidence type="ECO:0000256" key="6">
    <source>
        <dbReference type="ARBA" id="ARBA00022968"/>
    </source>
</evidence>
<sequence>MWGVHTLCTQGGQHTLCTGATHGRSVPILPLCCDSFFHPPLSFLPLPLSFLCPFLSFICLFLSFLCLFLSSASFFPLPFSFFHLPLSFICLFLFFLLCLFFASFFFLCFMSFFLSFFLLCLSFFLSFFCAFLTFLFAFLLPLFFFHLPRTDVMMVTPWLAPIVWNGTFDIDILNAQFHKRDVHIGLTVFALKKYTVFLENFIETAEKYFMVGHKVHYYVFTDRPQDIPSLSLAEGRTLDVTEVTSYKRWQDVTMRRMQIISENCLQRFIFEVDYLVCADVDMIFSDHVGVEILSDVFAAIHPGFFQANRKKFTNERRPRSHGFIPKDEGDYYYTGCYFGGTVEEVYKVASFCHNALWHDESYLNRYFLYYKPTKVLSPEYVWNNYYGSSVYVPSKRFVHVEKDYVRIRSD</sequence>
<feature type="binding site" evidence="10">
    <location>
        <position position="360"/>
    </location>
    <ligand>
        <name>an alpha-L-fucosyl-(1-&gt;2)-beta-D-galactosyl derivative</name>
        <dbReference type="ChEBI" id="CHEBI:140327"/>
    </ligand>
</feature>
<feature type="binding site" evidence="10">
    <location>
        <position position="301"/>
    </location>
    <ligand>
        <name>an alpha-L-fucosyl-(1-&gt;2)-beta-D-galactosyl derivative</name>
        <dbReference type="ChEBI" id="CHEBI:140327"/>
    </ligand>
</feature>
<protein>
    <submittedName>
        <fullName evidence="13">Uncharacterized protein</fullName>
    </submittedName>
</protein>
<evidence type="ECO:0000256" key="8">
    <source>
        <dbReference type="ARBA" id="ARBA00023136"/>
    </source>
</evidence>
<keyword evidence="4" id="KW-0808">Transferase</keyword>
<keyword evidence="6" id="KW-0735">Signal-anchor</keyword>
<feature type="binding site" evidence="11">
    <location>
        <position position="281"/>
    </location>
    <ligand>
        <name>Mn(2+)</name>
        <dbReference type="ChEBI" id="CHEBI:29035"/>
    </ligand>
</feature>
<dbReference type="Ensembl" id="ENSLLET00000048757.1">
    <property type="protein sequence ID" value="ENSLLEP00000046908.1"/>
    <property type="gene ID" value="ENSLLEG00000029609.1"/>
</dbReference>
<reference evidence="13" key="2">
    <citation type="submission" date="2025-09" db="UniProtKB">
        <authorList>
            <consortium name="Ensembl"/>
        </authorList>
    </citation>
    <scope>IDENTIFICATION</scope>
</reference>
<feature type="binding site" evidence="10">
    <location>
        <begin position="279"/>
        <end position="281"/>
    </location>
    <ligand>
        <name>UDP-N-acetyl-alpha-D-galactosamine</name>
        <dbReference type="ChEBI" id="CHEBI:67138"/>
    </ligand>
</feature>
<evidence type="ECO:0000313" key="13">
    <source>
        <dbReference type="Ensembl" id="ENSLLEP00000046908.1"/>
    </source>
</evidence>
<feature type="transmembrane region" description="Helical" evidence="12">
    <location>
        <begin position="112"/>
        <end position="145"/>
    </location>
</feature>
<feature type="binding site" evidence="11">
    <location>
        <position position="279"/>
    </location>
    <ligand>
        <name>Mn(2+)</name>
        <dbReference type="ChEBI" id="CHEBI:29035"/>
    </ligand>
</feature>
<evidence type="ECO:0000256" key="11">
    <source>
        <dbReference type="PIRSR" id="PIRSR605076-3"/>
    </source>
</evidence>
<feature type="transmembrane region" description="Helical" evidence="12">
    <location>
        <begin position="81"/>
        <end position="106"/>
    </location>
</feature>
<evidence type="ECO:0000256" key="10">
    <source>
        <dbReference type="PIRSR" id="PIRSR605076-2"/>
    </source>
</evidence>
<dbReference type="PANTHER" id="PTHR10462:SF55">
    <property type="entry name" value="HISTO-BLOOD GROUP ABO SYSTEM TRANSFERASE 1"/>
    <property type="match status" value="1"/>
</dbReference>